<dbReference type="RefSeq" id="WP_220661089.1">
    <property type="nucleotide sequence ID" value="NZ_CP069370.1"/>
</dbReference>
<proteinExistence type="predicted"/>
<dbReference type="Pfam" id="PF06532">
    <property type="entry name" value="NrsF"/>
    <property type="match status" value="1"/>
</dbReference>
<dbReference type="InterPro" id="IPR009495">
    <property type="entry name" value="NrsF"/>
</dbReference>
<dbReference type="KEGG" id="nsm:JO391_14015"/>
<accession>A0A8G0ZR37</accession>
<dbReference type="Proteomes" id="UP000826300">
    <property type="component" value="Chromosome"/>
</dbReference>
<feature type="transmembrane region" description="Helical" evidence="1">
    <location>
        <begin position="156"/>
        <end position="177"/>
    </location>
</feature>
<evidence type="ECO:0000256" key="1">
    <source>
        <dbReference type="SAM" id="Phobius"/>
    </source>
</evidence>
<feature type="transmembrane region" description="Helical" evidence="1">
    <location>
        <begin position="21"/>
        <end position="43"/>
    </location>
</feature>
<feature type="transmembrane region" description="Helical" evidence="1">
    <location>
        <begin position="49"/>
        <end position="77"/>
    </location>
</feature>
<keyword evidence="1" id="KW-0812">Transmembrane</keyword>
<dbReference type="EMBL" id="CP069370">
    <property type="protein sequence ID" value="QYZ68869.1"/>
    <property type="molecule type" value="Genomic_DNA"/>
</dbReference>
<organism evidence="2 3">
    <name type="scientific">Neotabrizicola shimadae</name>
    <dbReference type="NCBI Taxonomy" id="2807096"/>
    <lineage>
        <taxon>Bacteria</taxon>
        <taxon>Pseudomonadati</taxon>
        <taxon>Pseudomonadota</taxon>
        <taxon>Alphaproteobacteria</taxon>
        <taxon>Rhodobacterales</taxon>
        <taxon>Paracoccaceae</taxon>
        <taxon>Neotabrizicola</taxon>
    </lineage>
</organism>
<keyword evidence="1" id="KW-0472">Membrane</keyword>
<evidence type="ECO:0000313" key="2">
    <source>
        <dbReference type="EMBL" id="QYZ68869.1"/>
    </source>
</evidence>
<keyword evidence="1" id="KW-1133">Transmembrane helix</keyword>
<gene>
    <name evidence="2" type="ORF">JO391_14015</name>
</gene>
<sequence>MKTEDLITLLAADPPPPAFSALRVAAVLLAAVGLCAGLFLALAGPRPDLAAALAVPVVLAKTLLAALTCTLSLWLVLRLARPGHGLGRAGLVLVLPALLAGALWLQGYAARPPEVRFADVTPLAVAECLGFIVLLSAIPAAVALRLLRDGASTSPALSGALAGLAASAGAATGYSLFCTQDNPVFYITWYGLALFIVTAACAMLGRRRLDW</sequence>
<name>A0A8G0ZR37_9RHOB</name>
<reference evidence="2" key="1">
    <citation type="submission" date="2021-02" db="EMBL/GenBank/DDBJ databases">
        <title>Rhodobacter shimadae sp. nov., an aerobic anoxygenic phototrophic bacterium isolated from a hot spring.</title>
        <authorList>
            <person name="Muramatsu S."/>
            <person name="Haruta S."/>
            <person name="Hirose S."/>
            <person name="Hanada S."/>
        </authorList>
    </citation>
    <scope>NUCLEOTIDE SEQUENCE</scope>
    <source>
        <strain evidence="2">N10</strain>
    </source>
</reference>
<dbReference type="AlphaFoldDB" id="A0A8G0ZR37"/>
<feature type="transmembrane region" description="Helical" evidence="1">
    <location>
        <begin position="89"/>
        <end position="109"/>
    </location>
</feature>
<feature type="transmembrane region" description="Helical" evidence="1">
    <location>
        <begin position="121"/>
        <end position="144"/>
    </location>
</feature>
<evidence type="ECO:0000313" key="3">
    <source>
        <dbReference type="Proteomes" id="UP000826300"/>
    </source>
</evidence>
<feature type="transmembrane region" description="Helical" evidence="1">
    <location>
        <begin position="183"/>
        <end position="205"/>
    </location>
</feature>
<keyword evidence="3" id="KW-1185">Reference proteome</keyword>
<protein>
    <submittedName>
        <fullName evidence="2">DUF1109 domain-containing protein</fullName>
    </submittedName>
</protein>